<dbReference type="CDD" id="cd00096">
    <property type="entry name" value="Ig"/>
    <property type="match status" value="1"/>
</dbReference>
<proteinExistence type="predicted"/>
<evidence type="ECO:0000259" key="1">
    <source>
        <dbReference type="PROSITE" id="PS50835"/>
    </source>
</evidence>
<evidence type="ECO:0000313" key="3">
    <source>
        <dbReference type="Proteomes" id="UP001479290"/>
    </source>
</evidence>
<name>A0AAW2ARK0_CULAL</name>
<evidence type="ECO:0000313" key="2">
    <source>
        <dbReference type="EMBL" id="KAK9975608.1"/>
    </source>
</evidence>
<dbReference type="InterPro" id="IPR036179">
    <property type="entry name" value="Ig-like_dom_sf"/>
</dbReference>
<dbReference type="InterPro" id="IPR003598">
    <property type="entry name" value="Ig_sub2"/>
</dbReference>
<sequence>APKSTSAHVSPSGFVLEGRSVTLSCSSDANPPELNYTWYRDTEEHLKPVQTGQNLTISNTYPTHSGRYVCTAQNKHGAQNASVLLDVQ</sequence>
<dbReference type="PROSITE" id="PS50835">
    <property type="entry name" value="IG_LIKE"/>
    <property type="match status" value="1"/>
</dbReference>
<gene>
    <name evidence="2" type="ORF">ABG768_020852</name>
</gene>
<dbReference type="AlphaFoldDB" id="A0AAW2ARK0"/>
<protein>
    <recommendedName>
        <fullName evidence="1">Ig-like domain-containing protein</fullName>
    </recommendedName>
</protein>
<feature type="domain" description="Ig-like" evidence="1">
    <location>
        <begin position="2"/>
        <end position="86"/>
    </location>
</feature>
<dbReference type="InterPro" id="IPR007110">
    <property type="entry name" value="Ig-like_dom"/>
</dbReference>
<organism evidence="2 3">
    <name type="scientific">Culter alburnus</name>
    <name type="common">Topmouth culter</name>
    <dbReference type="NCBI Taxonomy" id="194366"/>
    <lineage>
        <taxon>Eukaryota</taxon>
        <taxon>Metazoa</taxon>
        <taxon>Chordata</taxon>
        <taxon>Craniata</taxon>
        <taxon>Vertebrata</taxon>
        <taxon>Euteleostomi</taxon>
        <taxon>Actinopterygii</taxon>
        <taxon>Neopterygii</taxon>
        <taxon>Teleostei</taxon>
        <taxon>Ostariophysi</taxon>
        <taxon>Cypriniformes</taxon>
        <taxon>Xenocyprididae</taxon>
        <taxon>Xenocypridinae</taxon>
        <taxon>Culter</taxon>
    </lineage>
</organism>
<dbReference type="PANTHER" id="PTHR46013">
    <property type="entry name" value="VASCULAR CELL ADHESION MOLECULE 1"/>
    <property type="match status" value="1"/>
</dbReference>
<feature type="non-terminal residue" evidence="2">
    <location>
        <position position="88"/>
    </location>
</feature>
<keyword evidence="3" id="KW-1185">Reference proteome</keyword>
<feature type="non-terminal residue" evidence="2">
    <location>
        <position position="1"/>
    </location>
</feature>
<dbReference type="InterPro" id="IPR003599">
    <property type="entry name" value="Ig_sub"/>
</dbReference>
<dbReference type="SMART" id="SM00408">
    <property type="entry name" value="IGc2"/>
    <property type="match status" value="1"/>
</dbReference>
<dbReference type="SUPFAM" id="SSF48726">
    <property type="entry name" value="Immunoglobulin"/>
    <property type="match status" value="1"/>
</dbReference>
<dbReference type="InterPro" id="IPR013783">
    <property type="entry name" value="Ig-like_fold"/>
</dbReference>
<dbReference type="PANTHER" id="PTHR46013:SF4">
    <property type="entry name" value="B-CELL RECEPTOR CD22-RELATED"/>
    <property type="match status" value="1"/>
</dbReference>
<dbReference type="Pfam" id="PF13927">
    <property type="entry name" value="Ig_3"/>
    <property type="match status" value="1"/>
</dbReference>
<dbReference type="Gene3D" id="2.60.40.10">
    <property type="entry name" value="Immunoglobulins"/>
    <property type="match status" value="1"/>
</dbReference>
<dbReference type="Proteomes" id="UP001479290">
    <property type="component" value="Unassembled WGS sequence"/>
</dbReference>
<dbReference type="SMART" id="SM00409">
    <property type="entry name" value="IG"/>
    <property type="match status" value="1"/>
</dbReference>
<dbReference type="EMBL" id="JAWDJR010000004">
    <property type="protein sequence ID" value="KAK9975608.1"/>
    <property type="molecule type" value="Genomic_DNA"/>
</dbReference>
<comment type="caution">
    <text evidence="2">The sequence shown here is derived from an EMBL/GenBank/DDBJ whole genome shotgun (WGS) entry which is preliminary data.</text>
</comment>
<accession>A0AAW2ARK0</accession>
<reference evidence="2 3" key="1">
    <citation type="submission" date="2024-05" db="EMBL/GenBank/DDBJ databases">
        <title>A high-quality chromosomal-level genome assembly of Topmouth culter (Culter alburnus).</title>
        <authorList>
            <person name="Zhao H."/>
        </authorList>
    </citation>
    <scope>NUCLEOTIDE SEQUENCE [LARGE SCALE GENOMIC DNA]</scope>
    <source>
        <strain evidence="2">CATC2023</strain>
        <tissue evidence="2">Muscle</tissue>
    </source>
</reference>